<dbReference type="AlphaFoldDB" id="A0A375HZK1"/>
<keyword evidence="3" id="KW-1185">Reference proteome</keyword>
<protein>
    <submittedName>
        <fullName evidence="2">Uncharacterized protein</fullName>
    </submittedName>
</protein>
<evidence type="ECO:0000256" key="1">
    <source>
        <dbReference type="SAM" id="Phobius"/>
    </source>
</evidence>
<organism evidence="2 3">
    <name type="scientific">Propionibacterium ruminifibrarum</name>
    <dbReference type="NCBI Taxonomy" id="1962131"/>
    <lineage>
        <taxon>Bacteria</taxon>
        <taxon>Bacillati</taxon>
        <taxon>Actinomycetota</taxon>
        <taxon>Actinomycetes</taxon>
        <taxon>Propionibacteriales</taxon>
        <taxon>Propionibacteriaceae</taxon>
        <taxon>Propionibacterium</taxon>
    </lineage>
</organism>
<evidence type="ECO:0000313" key="3">
    <source>
        <dbReference type="Proteomes" id="UP000265962"/>
    </source>
</evidence>
<dbReference type="EMBL" id="OMOH01000001">
    <property type="protein sequence ID" value="SPF67169.1"/>
    <property type="molecule type" value="Genomic_DNA"/>
</dbReference>
<proteinExistence type="predicted"/>
<gene>
    <name evidence="2" type="ORF">PROPJV5_0179</name>
</gene>
<name>A0A375HZK1_9ACTN</name>
<evidence type="ECO:0000313" key="2">
    <source>
        <dbReference type="EMBL" id="SPF67169.1"/>
    </source>
</evidence>
<keyword evidence="1" id="KW-1133">Transmembrane helix</keyword>
<sequence length="88" mass="9443">MTRAGSLRTGDRGRLDRIAGMASFFSDLDLTGDTPVRVRPRLGEWGPALVPTTSRKKRVRILTVAALTVGLAAVSALMALFYKILQGG</sequence>
<dbReference type="Proteomes" id="UP000265962">
    <property type="component" value="Unassembled WGS sequence"/>
</dbReference>
<reference evidence="3" key="1">
    <citation type="submission" date="2018-02" db="EMBL/GenBank/DDBJ databases">
        <authorList>
            <person name="Hornung B."/>
        </authorList>
    </citation>
    <scope>NUCLEOTIDE SEQUENCE [LARGE SCALE GENOMIC DNA]</scope>
</reference>
<feature type="transmembrane region" description="Helical" evidence="1">
    <location>
        <begin position="61"/>
        <end position="82"/>
    </location>
</feature>
<accession>A0A375HZK1</accession>
<keyword evidence="1" id="KW-0472">Membrane</keyword>
<keyword evidence="1" id="KW-0812">Transmembrane</keyword>